<protein>
    <recommendedName>
        <fullName evidence="8">Adenylate cyclase</fullName>
    </recommendedName>
</protein>
<dbReference type="Pfam" id="PF00211">
    <property type="entry name" value="Guanylate_cyc"/>
    <property type="match status" value="2"/>
</dbReference>
<evidence type="ECO:0008006" key="8">
    <source>
        <dbReference type="Google" id="ProtNLM"/>
    </source>
</evidence>
<feature type="domain" description="Guanylate cyclase" evidence="5">
    <location>
        <begin position="878"/>
        <end position="956"/>
    </location>
</feature>
<feature type="region of interest" description="Disordered" evidence="3">
    <location>
        <begin position="505"/>
        <end position="530"/>
    </location>
</feature>
<evidence type="ECO:0000256" key="3">
    <source>
        <dbReference type="SAM" id="MobiDB-lite"/>
    </source>
</evidence>
<dbReference type="GO" id="GO:0016020">
    <property type="term" value="C:membrane"/>
    <property type="evidence" value="ECO:0007669"/>
    <property type="project" value="TreeGrafter"/>
</dbReference>
<evidence type="ECO:0000256" key="2">
    <source>
        <dbReference type="SAM" id="Coils"/>
    </source>
</evidence>
<dbReference type="GO" id="GO:0044325">
    <property type="term" value="F:transmembrane transporter binding"/>
    <property type="evidence" value="ECO:0007669"/>
    <property type="project" value="TreeGrafter"/>
</dbReference>
<dbReference type="Proteomes" id="UP000663828">
    <property type="component" value="Unassembled WGS sequence"/>
</dbReference>
<keyword evidence="1" id="KW-0456">Lyase</keyword>
<proteinExistence type="predicted"/>
<dbReference type="GO" id="GO:0005794">
    <property type="term" value="C:Golgi apparatus"/>
    <property type="evidence" value="ECO:0007669"/>
    <property type="project" value="InterPro"/>
</dbReference>
<dbReference type="PANTHER" id="PTHR16528">
    <property type="entry name" value="GOLGI-ASSOCIATED PDZ AND COILED-COIL MOTIF-CONTAINING"/>
    <property type="match status" value="1"/>
</dbReference>
<dbReference type="PROSITE" id="PS50125">
    <property type="entry name" value="GUANYLATE_CYCLASE_2"/>
    <property type="match status" value="2"/>
</dbReference>
<evidence type="ECO:0000313" key="7">
    <source>
        <dbReference type="Proteomes" id="UP000663828"/>
    </source>
</evidence>
<reference evidence="6" key="1">
    <citation type="submission" date="2021-02" db="EMBL/GenBank/DDBJ databases">
        <authorList>
            <person name="Nowell W R."/>
        </authorList>
    </citation>
    <scope>NUCLEOTIDE SEQUENCE</scope>
</reference>
<feature type="domain" description="Guanylate cyclase" evidence="5">
    <location>
        <begin position="572"/>
        <end position="703"/>
    </location>
</feature>
<keyword evidence="2" id="KW-0175">Coiled coil</keyword>
<dbReference type="SUPFAM" id="SSF50156">
    <property type="entry name" value="PDZ domain-like"/>
    <property type="match status" value="1"/>
</dbReference>
<evidence type="ECO:0000256" key="1">
    <source>
        <dbReference type="ARBA" id="ARBA00023239"/>
    </source>
</evidence>
<dbReference type="InterPro" id="IPR036034">
    <property type="entry name" value="PDZ_sf"/>
</dbReference>
<dbReference type="Gene3D" id="2.30.42.10">
    <property type="match status" value="1"/>
</dbReference>
<dbReference type="SUPFAM" id="SSF55073">
    <property type="entry name" value="Nucleotide cyclase"/>
    <property type="match status" value="2"/>
</dbReference>
<keyword evidence="7" id="KW-1185">Reference proteome</keyword>
<dbReference type="GO" id="GO:0030140">
    <property type="term" value="C:trans-Golgi network transport vesicle"/>
    <property type="evidence" value="ECO:0007669"/>
    <property type="project" value="TreeGrafter"/>
</dbReference>
<dbReference type="Pfam" id="PF00595">
    <property type="entry name" value="PDZ"/>
    <property type="match status" value="1"/>
</dbReference>
<dbReference type="EMBL" id="CAJNOR010001270">
    <property type="protein sequence ID" value="CAF1111094.1"/>
    <property type="molecule type" value="Genomic_DNA"/>
</dbReference>
<dbReference type="PROSITE" id="PS50106">
    <property type="entry name" value="PDZ"/>
    <property type="match status" value="1"/>
</dbReference>
<dbReference type="GO" id="GO:0035556">
    <property type="term" value="P:intracellular signal transduction"/>
    <property type="evidence" value="ECO:0007669"/>
    <property type="project" value="InterPro"/>
</dbReference>
<dbReference type="FunFam" id="3.30.70.1230:FF:000017">
    <property type="entry name" value="Adenylate cyclase type 10"/>
    <property type="match status" value="1"/>
</dbReference>
<dbReference type="SMART" id="SM00228">
    <property type="entry name" value="PDZ"/>
    <property type="match status" value="1"/>
</dbReference>
<dbReference type="GO" id="GO:0009190">
    <property type="term" value="P:cyclic nucleotide biosynthetic process"/>
    <property type="evidence" value="ECO:0007669"/>
    <property type="project" value="InterPro"/>
</dbReference>
<dbReference type="PANTHER" id="PTHR16528:SF2">
    <property type="entry name" value="GOLGI-ASSOCIATED PDZ AND COILED-COIL MOTIF-CONTAINING PROTEIN"/>
    <property type="match status" value="1"/>
</dbReference>
<sequence>MSVSVSAFRWLDILEKEFDKTFVDLDLSFNEIDEEQPEIIAESRAKMATLSSCFAQLVHKVQTIAQANAKLEAQLVDVRAEMIDIKTDRQALAQQMKDTLAQLHASQLECQILKNQGEIEGADMIRRRLEEQVTKQRNELKESLVSDVKAHELEKENEKLKKEIINLESEVYGSRLAAKYLDKELAGRIQQIQLLGRDLRGPNHEKLWNQLEAEIHLHRHKTVIRACRGPEKVNKILTSPPGHDANVLKKRQGVGELRTVKFYKDANQALGISITGGKEHGLPILISEIHERGLAWTCGQLYVGDSILSVNQYDLRDKKHAEAVQILSSLKGDITMTVIFVAPDESDDDETSSCDGSAHLQYKFLNDEEGCPSKAKSVESMKNLTISNGSHGKNLLQQIDTTNVGNDSQNSPSIIDRPTNLTVMIIAMRLAQNIVEKIRYAYTCAHICSREAVSNQPTESIEAKTKTSSSSMRRRKPLRRIWSRGLPSLATNTVKMVVATLQIGSTANGQARSEEEEESDDTDDENPNDEEYHIGQQVQAHIPDIVSNNLNDLIDQQGRILIPNEHMYNQVTLLFLDVSGFTSLTEQYSNDAHLGIDQLTHTLNSYFDKLVSEILSHNGDIYKFAGDAILALWTDESNGAEQALKCALSLQEKYGAYETNVDVVLRMKVALAYGSVRILFIGTDEFKHYILTGDCVKDVNICEQLCEPGDVIITGAVYEQVQSIALNCEYAPIRDELERDNQYFAVKYCDSEEDNFDAKTVSDRLTPSSYDISNGNHFFDYETSSISPHTEALYDKIDNLMKTFLLACVYQRLDRKQSLDYLSELRRVTITFINLDISDEQYEDKNLCQHVQKVFIQIYELTKMMGGVLTKALLFDKGWSFLCVFGLPGYKQGDDTANALKCAHMIHSTINKQCEFINKCSIGVATGLTYCGVVGHAARCEYTVIGRKVNLAARLMCNYPNTISCDQETYYNSRLNSRFFQILPDKILKGMHNVGIIWQYSEYQENIQMQNNSNQGETMIVSDGTYPLLGRKLELMIIAVQIMLMDEPINKRRDLAAIIFEG</sequence>
<evidence type="ECO:0000259" key="4">
    <source>
        <dbReference type="PROSITE" id="PS50106"/>
    </source>
</evidence>
<dbReference type="InterPro" id="IPR001478">
    <property type="entry name" value="PDZ"/>
</dbReference>
<feature type="coiled-coil region" evidence="2">
    <location>
        <begin position="119"/>
        <end position="170"/>
    </location>
</feature>
<dbReference type="InterPro" id="IPR001054">
    <property type="entry name" value="A/G_cyclase"/>
</dbReference>
<name>A0A814PVB2_ADIRI</name>
<dbReference type="SMART" id="SM00044">
    <property type="entry name" value="CYCc"/>
    <property type="match status" value="1"/>
</dbReference>
<dbReference type="Gene3D" id="3.30.70.1230">
    <property type="entry name" value="Nucleotide cyclase"/>
    <property type="match status" value="2"/>
</dbReference>
<feature type="region of interest" description="Disordered" evidence="3">
    <location>
        <begin position="453"/>
        <end position="475"/>
    </location>
</feature>
<dbReference type="GO" id="GO:2000009">
    <property type="term" value="P:negative regulation of protein localization to cell surface"/>
    <property type="evidence" value="ECO:0007669"/>
    <property type="project" value="TreeGrafter"/>
</dbReference>
<dbReference type="AlphaFoldDB" id="A0A814PVB2"/>
<gene>
    <name evidence="6" type="ORF">XAT740_LOCUS18865</name>
</gene>
<feature type="domain" description="PDZ" evidence="4">
    <location>
        <begin position="259"/>
        <end position="342"/>
    </location>
</feature>
<dbReference type="GO" id="GO:0016829">
    <property type="term" value="F:lyase activity"/>
    <property type="evidence" value="ECO:0007669"/>
    <property type="project" value="UniProtKB-KW"/>
</dbReference>
<accession>A0A814PVB2</accession>
<evidence type="ECO:0000259" key="5">
    <source>
        <dbReference type="PROSITE" id="PS50125"/>
    </source>
</evidence>
<dbReference type="InterPro" id="IPR038879">
    <property type="entry name" value="GOPC"/>
</dbReference>
<dbReference type="CDD" id="cd07302">
    <property type="entry name" value="CHD"/>
    <property type="match status" value="2"/>
</dbReference>
<dbReference type="InterPro" id="IPR029787">
    <property type="entry name" value="Nucleotide_cyclase"/>
</dbReference>
<feature type="compositionally biased region" description="Acidic residues" evidence="3">
    <location>
        <begin position="514"/>
        <end position="529"/>
    </location>
</feature>
<feature type="coiled-coil region" evidence="2">
    <location>
        <begin position="61"/>
        <end position="88"/>
    </location>
</feature>
<organism evidence="6 7">
    <name type="scientific">Adineta ricciae</name>
    <name type="common">Rotifer</name>
    <dbReference type="NCBI Taxonomy" id="249248"/>
    <lineage>
        <taxon>Eukaryota</taxon>
        <taxon>Metazoa</taxon>
        <taxon>Spiralia</taxon>
        <taxon>Gnathifera</taxon>
        <taxon>Rotifera</taxon>
        <taxon>Eurotatoria</taxon>
        <taxon>Bdelloidea</taxon>
        <taxon>Adinetida</taxon>
        <taxon>Adinetidae</taxon>
        <taxon>Adineta</taxon>
    </lineage>
</organism>
<comment type="caution">
    <text evidence="6">The sequence shown here is derived from an EMBL/GenBank/DDBJ whole genome shotgun (WGS) entry which is preliminary data.</text>
</comment>
<evidence type="ECO:0000313" key="6">
    <source>
        <dbReference type="EMBL" id="CAF1111094.1"/>
    </source>
</evidence>